<reference evidence="1" key="1">
    <citation type="submission" date="2020-04" db="EMBL/GenBank/DDBJ databases">
        <authorList>
            <person name="Chiriac C."/>
            <person name="Salcher M."/>
            <person name="Ghai R."/>
            <person name="Kavagutti S V."/>
        </authorList>
    </citation>
    <scope>NUCLEOTIDE SEQUENCE</scope>
</reference>
<evidence type="ECO:0008006" key="2">
    <source>
        <dbReference type="Google" id="ProtNLM"/>
    </source>
</evidence>
<evidence type="ECO:0000313" key="1">
    <source>
        <dbReference type="EMBL" id="CAB4140042.1"/>
    </source>
</evidence>
<name>A0A6J5M1P3_9CAUD</name>
<proteinExistence type="predicted"/>
<dbReference type="EMBL" id="LR796377">
    <property type="protein sequence ID" value="CAB4140042.1"/>
    <property type="molecule type" value="Genomic_DNA"/>
</dbReference>
<protein>
    <recommendedName>
        <fullName evidence="2">Holin</fullName>
    </recommendedName>
</protein>
<organism evidence="1">
    <name type="scientific">uncultured Caudovirales phage</name>
    <dbReference type="NCBI Taxonomy" id="2100421"/>
    <lineage>
        <taxon>Viruses</taxon>
        <taxon>Duplodnaviria</taxon>
        <taxon>Heunggongvirae</taxon>
        <taxon>Uroviricota</taxon>
        <taxon>Caudoviricetes</taxon>
        <taxon>Peduoviridae</taxon>
        <taxon>Maltschvirus</taxon>
        <taxon>Maltschvirus maltsch</taxon>
    </lineage>
</organism>
<sequence>MEQFKQLGLTWFRAAAASAVALFLAGESDPKTLAMAALAGFAGPLLKWLDNSAPEFGRGSK</sequence>
<gene>
    <name evidence="1" type="ORF">UFOVP404_12</name>
</gene>
<accession>A0A6J5M1P3</accession>